<keyword evidence="1" id="KW-0805">Transcription regulation</keyword>
<dbReference type="InterPro" id="IPR009057">
    <property type="entry name" value="Homeodomain-like_sf"/>
</dbReference>
<dbReference type="GO" id="GO:0043565">
    <property type="term" value="F:sequence-specific DNA binding"/>
    <property type="evidence" value="ECO:0007669"/>
    <property type="project" value="InterPro"/>
</dbReference>
<dbReference type="PROSITE" id="PS01124">
    <property type="entry name" value="HTH_ARAC_FAMILY_2"/>
    <property type="match status" value="1"/>
</dbReference>
<evidence type="ECO:0000256" key="2">
    <source>
        <dbReference type="ARBA" id="ARBA00023125"/>
    </source>
</evidence>
<dbReference type="Pfam" id="PF12833">
    <property type="entry name" value="HTH_18"/>
    <property type="match status" value="1"/>
</dbReference>
<keyword evidence="6" id="KW-1185">Reference proteome</keyword>
<name>A0A239GH19_9ACTN</name>
<proteinExistence type="predicted"/>
<dbReference type="RefSeq" id="WP_089325760.1">
    <property type="nucleotide sequence ID" value="NZ_FZOR01000007.1"/>
</dbReference>
<reference evidence="5 6" key="1">
    <citation type="submission" date="2017-06" db="EMBL/GenBank/DDBJ databases">
        <authorList>
            <person name="Kim H.J."/>
            <person name="Triplett B.A."/>
        </authorList>
    </citation>
    <scope>NUCLEOTIDE SEQUENCE [LARGE SCALE GENOMIC DNA]</scope>
    <source>
        <strain evidence="5 6">DSM 44715</strain>
    </source>
</reference>
<keyword evidence="2 5" id="KW-0238">DNA-binding</keyword>
<dbReference type="InterPro" id="IPR050204">
    <property type="entry name" value="AraC_XylS_family_regulators"/>
</dbReference>
<feature type="domain" description="HTH araC/xylS-type" evidence="4">
    <location>
        <begin position="6"/>
        <end position="104"/>
    </location>
</feature>
<dbReference type="PANTHER" id="PTHR46796:SF2">
    <property type="entry name" value="TRANSCRIPTIONAL REGULATORY PROTEIN"/>
    <property type="match status" value="1"/>
</dbReference>
<accession>A0A239GH19</accession>
<evidence type="ECO:0000313" key="6">
    <source>
        <dbReference type="Proteomes" id="UP000198318"/>
    </source>
</evidence>
<organism evidence="5 6">
    <name type="scientific">Actinomadura meyerae</name>
    <dbReference type="NCBI Taxonomy" id="240840"/>
    <lineage>
        <taxon>Bacteria</taxon>
        <taxon>Bacillati</taxon>
        <taxon>Actinomycetota</taxon>
        <taxon>Actinomycetes</taxon>
        <taxon>Streptosporangiales</taxon>
        <taxon>Thermomonosporaceae</taxon>
        <taxon>Actinomadura</taxon>
    </lineage>
</organism>
<gene>
    <name evidence="5" type="ORF">SAMN05443665_1007194</name>
</gene>
<dbReference type="GO" id="GO:0003700">
    <property type="term" value="F:DNA-binding transcription factor activity"/>
    <property type="evidence" value="ECO:0007669"/>
    <property type="project" value="InterPro"/>
</dbReference>
<dbReference type="PANTHER" id="PTHR46796">
    <property type="entry name" value="HTH-TYPE TRANSCRIPTIONAL ACTIVATOR RHAS-RELATED"/>
    <property type="match status" value="1"/>
</dbReference>
<dbReference type="SUPFAM" id="SSF46689">
    <property type="entry name" value="Homeodomain-like"/>
    <property type="match status" value="2"/>
</dbReference>
<protein>
    <submittedName>
        <fullName evidence="5">AraC-type DNA-binding protein</fullName>
    </submittedName>
</protein>
<sequence length="271" mass="28901">MRQEIGDVVELMRDRYHEDLTLEELATAVNLTPGYLSRLFCRETGYPPTRFLGGVRLEVARQKLLCTEESVADIAVQVGCASLGTFTSRFTRTVGISPGRYRRAARLGNAADGFAGEHDDLPCTQGSILVSLRSAALSPSRDFVVRAVPTSLVLGGPVEPCAVEDQNGSSHIAHVTPGRWMITVRTHGESGGTPVLAAILGPVYVVPGAAVPVELDLERLLEGTIPHCAGPLPDRVRKGPRARSDFSRSMGVHGLACRGPATEAAAVRQPS</sequence>
<evidence type="ECO:0000256" key="1">
    <source>
        <dbReference type="ARBA" id="ARBA00023015"/>
    </source>
</evidence>
<dbReference type="SMART" id="SM00342">
    <property type="entry name" value="HTH_ARAC"/>
    <property type="match status" value="1"/>
</dbReference>
<evidence type="ECO:0000259" key="4">
    <source>
        <dbReference type="PROSITE" id="PS01124"/>
    </source>
</evidence>
<dbReference type="Proteomes" id="UP000198318">
    <property type="component" value="Unassembled WGS sequence"/>
</dbReference>
<keyword evidence="3" id="KW-0804">Transcription</keyword>
<dbReference type="Gene3D" id="1.10.10.60">
    <property type="entry name" value="Homeodomain-like"/>
    <property type="match status" value="2"/>
</dbReference>
<evidence type="ECO:0000256" key="3">
    <source>
        <dbReference type="ARBA" id="ARBA00023163"/>
    </source>
</evidence>
<evidence type="ECO:0000313" key="5">
    <source>
        <dbReference type="EMBL" id="SNS68341.1"/>
    </source>
</evidence>
<dbReference type="AlphaFoldDB" id="A0A239GH19"/>
<dbReference type="EMBL" id="FZOR01000007">
    <property type="protein sequence ID" value="SNS68341.1"/>
    <property type="molecule type" value="Genomic_DNA"/>
</dbReference>
<dbReference type="InterPro" id="IPR018060">
    <property type="entry name" value="HTH_AraC"/>
</dbReference>